<accession>B4LTG2</accession>
<keyword evidence="4" id="KW-1185">Reference proteome</keyword>
<dbReference type="HOGENOM" id="CLU_028767_0_0_1"/>
<keyword evidence="2" id="KW-0472">Membrane</keyword>
<dbReference type="Proteomes" id="UP000008792">
    <property type="component" value="Unassembled WGS sequence"/>
</dbReference>
<evidence type="ECO:0000256" key="1">
    <source>
        <dbReference type="SAM" id="MobiDB-lite"/>
    </source>
</evidence>
<reference evidence="3 4" key="1">
    <citation type="journal article" date="2007" name="Nature">
        <title>Evolution of genes and genomes on the Drosophila phylogeny.</title>
        <authorList>
            <consortium name="Drosophila 12 Genomes Consortium"/>
            <person name="Clark A.G."/>
            <person name="Eisen M.B."/>
            <person name="Smith D.R."/>
            <person name="Bergman C.M."/>
            <person name="Oliver B."/>
            <person name="Markow T.A."/>
            <person name="Kaufman T.C."/>
            <person name="Kellis M."/>
            <person name="Gelbart W."/>
            <person name="Iyer V.N."/>
            <person name="Pollard D.A."/>
            <person name="Sackton T.B."/>
            <person name="Larracuente A.M."/>
            <person name="Singh N.D."/>
            <person name="Abad J.P."/>
            <person name="Abt D.N."/>
            <person name="Adryan B."/>
            <person name="Aguade M."/>
            <person name="Akashi H."/>
            <person name="Anderson W.W."/>
            <person name="Aquadro C.F."/>
            <person name="Ardell D.H."/>
            <person name="Arguello R."/>
            <person name="Artieri C.G."/>
            <person name="Barbash D.A."/>
            <person name="Barker D."/>
            <person name="Barsanti P."/>
            <person name="Batterham P."/>
            <person name="Batzoglou S."/>
            <person name="Begun D."/>
            <person name="Bhutkar A."/>
            <person name="Blanco E."/>
            <person name="Bosak S.A."/>
            <person name="Bradley R.K."/>
            <person name="Brand A.D."/>
            <person name="Brent M.R."/>
            <person name="Brooks A.N."/>
            <person name="Brown R.H."/>
            <person name="Butlin R.K."/>
            <person name="Caggese C."/>
            <person name="Calvi B.R."/>
            <person name="Bernardo de Carvalho A."/>
            <person name="Caspi A."/>
            <person name="Castrezana S."/>
            <person name="Celniker S.E."/>
            <person name="Chang J.L."/>
            <person name="Chapple C."/>
            <person name="Chatterji S."/>
            <person name="Chinwalla A."/>
            <person name="Civetta A."/>
            <person name="Clifton S.W."/>
            <person name="Comeron J.M."/>
            <person name="Costello J.C."/>
            <person name="Coyne J.A."/>
            <person name="Daub J."/>
            <person name="David R.G."/>
            <person name="Delcher A.L."/>
            <person name="Delehaunty K."/>
            <person name="Do C.B."/>
            <person name="Ebling H."/>
            <person name="Edwards K."/>
            <person name="Eickbush T."/>
            <person name="Evans J.D."/>
            <person name="Filipski A."/>
            <person name="Findeiss S."/>
            <person name="Freyhult E."/>
            <person name="Fulton L."/>
            <person name="Fulton R."/>
            <person name="Garcia A.C."/>
            <person name="Gardiner A."/>
            <person name="Garfield D.A."/>
            <person name="Garvin B.E."/>
            <person name="Gibson G."/>
            <person name="Gilbert D."/>
            <person name="Gnerre S."/>
            <person name="Godfrey J."/>
            <person name="Good R."/>
            <person name="Gotea V."/>
            <person name="Gravely B."/>
            <person name="Greenberg A.J."/>
            <person name="Griffiths-Jones S."/>
            <person name="Gross S."/>
            <person name="Guigo R."/>
            <person name="Gustafson E.A."/>
            <person name="Haerty W."/>
            <person name="Hahn M.W."/>
            <person name="Halligan D.L."/>
            <person name="Halpern A.L."/>
            <person name="Halter G.M."/>
            <person name="Han M.V."/>
            <person name="Heger A."/>
            <person name="Hillier L."/>
            <person name="Hinrichs A.S."/>
            <person name="Holmes I."/>
            <person name="Hoskins R.A."/>
            <person name="Hubisz M.J."/>
            <person name="Hultmark D."/>
            <person name="Huntley M.A."/>
            <person name="Jaffe D.B."/>
            <person name="Jagadeeshan S."/>
            <person name="Jeck W.R."/>
            <person name="Johnson J."/>
            <person name="Jones C.D."/>
            <person name="Jordan W.C."/>
            <person name="Karpen G.H."/>
            <person name="Kataoka E."/>
            <person name="Keightley P.D."/>
            <person name="Kheradpour P."/>
            <person name="Kirkness E.F."/>
            <person name="Koerich L.B."/>
            <person name="Kristiansen K."/>
            <person name="Kudrna D."/>
            <person name="Kulathinal R.J."/>
            <person name="Kumar S."/>
            <person name="Kwok R."/>
            <person name="Lander E."/>
            <person name="Langley C.H."/>
            <person name="Lapoint R."/>
            <person name="Lazzaro B.P."/>
            <person name="Lee S.J."/>
            <person name="Levesque L."/>
            <person name="Li R."/>
            <person name="Lin C.F."/>
            <person name="Lin M.F."/>
            <person name="Lindblad-Toh K."/>
            <person name="Llopart A."/>
            <person name="Long M."/>
            <person name="Low L."/>
            <person name="Lozovsky E."/>
            <person name="Lu J."/>
            <person name="Luo M."/>
            <person name="Machado C.A."/>
            <person name="Makalowski W."/>
            <person name="Marzo M."/>
            <person name="Matsuda M."/>
            <person name="Matzkin L."/>
            <person name="McAllister B."/>
            <person name="McBride C.S."/>
            <person name="McKernan B."/>
            <person name="McKernan K."/>
            <person name="Mendez-Lago M."/>
            <person name="Minx P."/>
            <person name="Mollenhauer M.U."/>
            <person name="Montooth K."/>
            <person name="Mount S.M."/>
            <person name="Mu X."/>
            <person name="Myers E."/>
            <person name="Negre B."/>
            <person name="Newfeld S."/>
            <person name="Nielsen R."/>
            <person name="Noor M.A."/>
            <person name="O'Grady P."/>
            <person name="Pachter L."/>
            <person name="Papaceit M."/>
            <person name="Parisi M.J."/>
            <person name="Parisi M."/>
            <person name="Parts L."/>
            <person name="Pedersen J.S."/>
            <person name="Pesole G."/>
            <person name="Phillippy A.M."/>
            <person name="Ponting C.P."/>
            <person name="Pop M."/>
            <person name="Porcelli D."/>
            <person name="Powell J.R."/>
            <person name="Prohaska S."/>
            <person name="Pruitt K."/>
            <person name="Puig M."/>
            <person name="Quesneville H."/>
            <person name="Ram K.R."/>
            <person name="Rand D."/>
            <person name="Rasmussen M.D."/>
            <person name="Reed L.K."/>
            <person name="Reenan R."/>
            <person name="Reily A."/>
            <person name="Remington K.A."/>
            <person name="Rieger T.T."/>
            <person name="Ritchie M.G."/>
            <person name="Robin C."/>
            <person name="Rogers Y.H."/>
            <person name="Rohde C."/>
            <person name="Rozas J."/>
            <person name="Rubenfield M.J."/>
            <person name="Ruiz A."/>
            <person name="Russo S."/>
            <person name="Salzberg S.L."/>
            <person name="Sanchez-Gracia A."/>
            <person name="Saranga D.J."/>
            <person name="Sato H."/>
            <person name="Schaeffer S.W."/>
            <person name="Schatz M.C."/>
            <person name="Schlenke T."/>
            <person name="Schwartz R."/>
            <person name="Segarra C."/>
            <person name="Singh R.S."/>
            <person name="Sirot L."/>
            <person name="Sirota M."/>
            <person name="Sisneros N.B."/>
            <person name="Smith C.D."/>
            <person name="Smith T.F."/>
            <person name="Spieth J."/>
            <person name="Stage D.E."/>
            <person name="Stark A."/>
            <person name="Stephan W."/>
            <person name="Strausberg R.L."/>
            <person name="Strempel S."/>
            <person name="Sturgill D."/>
            <person name="Sutton G."/>
            <person name="Sutton G.G."/>
            <person name="Tao W."/>
            <person name="Teichmann S."/>
            <person name="Tobari Y.N."/>
            <person name="Tomimura Y."/>
            <person name="Tsolas J.M."/>
            <person name="Valente V.L."/>
            <person name="Venter E."/>
            <person name="Venter J.C."/>
            <person name="Vicario S."/>
            <person name="Vieira F.G."/>
            <person name="Vilella A.J."/>
            <person name="Villasante A."/>
            <person name="Walenz B."/>
            <person name="Wang J."/>
            <person name="Wasserman M."/>
            <person name="Watts T."/>
            <person name="Wilson D."/>
            <person name="Wilson R.K."/>
            <person name="Wing R.A."/>
            <person name="Wolfner M.F."/>
            <person name="Wong A."/>
            <person name="Wong G.K."/>
            <person name="Wu C.I."/>
            <person name="Wu G."/>
            <person name="Yamamoto D."/>
            <person name="Yang H.P."/>
            <person name="Yang S.P."/>
            <person name="Yorke J.A."/>
            <person name="Yoshida K."/>
            <person name="Zdobnov E."/>
            <person name="Zhang P."/>
            <person name="Zhang Y."/>
            <person name="Zimin A.V."/>
            <person name="Baldwin J."/>
            <person name="Abdouelleil A."/>
            <person name="Abdulkadir J."/>
            <person name="Abebe A."/>
            <person name="Abera B."/>
            <person name="Abreu J."/>
            <person name="Acer S.C."/>
            <person name="Aftuck L."/>
            <person name="Alexander A."/>
            <person name="An P."/>
            <person name="Anderson E."/>
            <person name="Anderson S."/>
            <person name="Arachi H."/>
            <person name="Azer M."/>
            <person name="Bachantsang P."/>
            <person name="Barry A."/>
            <person name="Bayul T."/>
            <person name="Berlin A."/>
            <person name="Bessette D."/>
            <person name="Bloom T."/>
            <person name="Blye J."/>
            <person name="Boguslavskiy L."/>
            <person name="Bonnet C."/>
            <person name="Boukhgalter B."/>
            <person name="Bourzgui I."/>
            <person name="Brown A."/>
            <person name="Cahill P."/>
            <person name="Channer S."/>
            <person name="Cheshatsang Y."/>
            <person name="Chuda L."/>
            <person name="Citroen M."/>
            <person name="Collymore A."/>
            <person name="Cooke P."/>
            <person name="Costello M."/>
            <person name="D'Aco K."/>
            <person name="Daza R."/>
            <person name="De Haan G."/>
            <person name="DeGray S."/>
            <person name="DeMaso C."/>
            <person name="Dhargay N."/>
            <person name="Dooley K."/>
            <person name="Dooley E."/>
            <person name="Doricent M."/>
            <person name="Dorje P."/>
            <person name="Dorjee K."/>
            <person name="Dupes A."/>
            <person name="Elong R."/>
            <person name="Falk J."/>
            <person name="Farina A."/>
            <person name="Faro S."/>
            <person name="Ferguson D."/>
            <person name="Fisher S."/>
            <person name="Foley C.D."/>
            <person name="Franke A."/>
            <person name="Friedrich D."/>
            <person name="Gadbois L."/>
            <person name="Gearin G."/>
            <person name="Gearin C.R."/>
            <person name="Giannoukos G."/>
            <person name="Goode T."/>
            <person name="Graham J."/>
            <person name="Grandbois E."/>
            <person name="Grewal S."/>
            <person name="Gyaltsen K."/>
            <person name="Hafez N."/>
            <person name="Hagos B."/>
            <person name="Hall J."/>
            <person name="Henson C."/>
            <person name="Hollinger A."/>
            <person name="Honan T."/>
            <person name="Huard M.D."/>
            <person name="Hughes L."/>
            <person name="Hurhula B."/>
            <person name="Husby M.E."/>
            <person name="Kamat A."/>
            <person name="Kanga B."/>
            <person name="Kashin S."/>
            <person name="Khazanovich D."/>
            <person name="Kisner P."/>
            <person name="Lance K."/>
            <person name="Lara M."/>
            <person name="Lee W."/>
            <person name="Lennon N."/>
            <person name="Letendre F."/>
            <person name="LeVine R."/>
            <person name="Lipovsky A."/>
            <person name="Liu X."/>
            <person name="Liu J."/>
            <person name="Liu S."/>
            <person name="Lokyitsang T."/>
            <person name="Lokyitsang Y."/>
            <person name="Lubonja R."/>
            <person name="Lui A."/>
            <person name="MacDonald P."/>
            <person name="Magnisalis V."/>
            <person name="Maru K."/>
            <person name="Matthews C."/>
            <person name="McCusker W."/>
            <person name="McDonough S."/>
            <person name="Mehta T."/>
            <person name="Meldrim J."/>
            <person name="Meneus L."/>
            <person name="Mihai O."/>
            <person name="Mihalev A."/>
            <person name="Mihova T."/>
            <person name="Mittelman R."/>
            <person name="Mlenga V."/>
            <person name="Montmayeur A."/>
            <person name="Mulrain L."/>
            <person name="Navidi A."/>
            <person name="Naylor J."/>
            <person name="Negash T."/>
            <person name="Nguyen T."/>
            <person name="Nguyen N."/>
            <person name="Nicol R."/>
            <person name="Norbu C."/>
            <person name="Norbu N."/>
            <person name="Novod N."/>
            <person name="O'Neill B."/>
            <person name="Osman S."/>
            <person name="Markiewicz E."/>
            <person name="Oyono O.L."/>
            <person name="Patti C."/>
            <person name="Phunkhang P."/>
            <person name="Pierre F."/>
            <person name="Priest M."/>
            <person name="Raghuraman S."/>
            <person name="Rege F."/>
            <person name="Reyes R."/>
            <person name="Rise C."/>
            <person name="Rogov P."/>
            <person name="Ross K."/>
            <person name="Ryan E."/>
            <person name="Settipalli S."/>
            <person name="Shea T."/>
            <person name="Sherpa N."/>
            <person name="Shi L."/>
            <person name="Shih D."/>
            <person name="Sparrow T."/>
            <person name="Spaulding J."/>
            <person name="Stalker J."/>
            <person name="Stange-Thomann N."/>
            <person name="Stavropoulos S."/>
            <person name="Stone C."/>
            <person name="Strader C."/>
            <person name="Tesfaye S."/>
            <person name="Thomson T."/>
            <person name="Thoulutsang Y."/>
            <person name="Thoulutsang D."/>
            <person name="Topham K."/>
            <person name="Topping I."/>
            <person name="Tsamla T."/>
            <person name="Vassiliev H."/>
            <person name="Vo A."/>
            <person name="Wangchuk T."/>
            <person name="Wangdi T."/>
            <person name="Weiand M."/>
            <person name="Wilkinson J."/>
            <person name="Wilson A."/>
            <person name="Yadav S."/>
            <person name="Young G."/>
            <person name="Yu Q."/>
            <person name="Zembek L."/>
            <person name="Zhong D."/>
            <person name="Zimmer A."/>
            <person name="Zwirko Z."/>
            <person name="Jaffe D.B."/>
            <person name="Alvarez P."/>
            <person name="Brockman W."/>
            <person name="Butler J."/>
            <person name="Chin C."/>
            <person name="Gnerre S."/>
            <person name="Grabherr M."/>
            <person name="Kleber M."/>
            <person name="Mauceli E."/>
            <person name="MacCallum I."/>
        </authorList>
    </citation>
    <scope>NUCLEOTIDE SEQUENCE [LARGE SCALE GENOMIC DNA]</scope>
    <source>
        <strain evidence="4">Tucson 15010-1051.87</strain>
    </source>
</reference>
<keyword evidence="2" id="KW-1133">Transmembrane helix</keyword>
<dbReference type="AlphaFoldDB" id="B4LTG2"/>
<feature type="transmembrane region" description="Helical" evidence="2">
    <location>
        <begin position="12"/>
        <end position="35"/>
    </location>
</feature>
<sequence length="520" mass="59405">MLRRVNQCRPLCYCGWVVQTMLLCCLWAALPLVVLGQTYYINFVFNNYRYGSQFEQKTGTESTERQSKEDRSHSLVEQETLEISSKEICPQDEPPDSENRRLEHVHPNTDETFEIGGAKPTDLHISKASGPPKGSNKATSTTTITKKPKTTRTTRKGSAATRPSATGNTADLSTGTNTATNTEANTAANKETSTETNTANTETAAATNTETATATNTETTTPHWLKATPHPSEFFDYPEAICHEDMQLHEVFGVTLARDRGLPVKILCEFQNHWGGPWLLMNRMELPARLHMRHWFFGYLTEDYKDININFLALAHIINTMRLAMLIIGQDNNNELVYNLYDNVVISGFNDLFMLRKAHLVEANTTDLLFVSVGEVIESDAGRNRSCPFRVLGAWWGPKWDSSKRTFCVFPVERDINRPGYMAIFIKPNPFEVNNTAFYEDEITTRRPWASTIDLELLARLENDRKKYNDVKEQEFHLNKRKVKEEMHRRVNFFNQGDYQPKKDLNFKTLTTIDQSMTKT</sequence>
<name>B4LTG2_DROVI</name>
<protein>
    <submittedName>
        <fullName evidence="3">Uncharacterized protein</fullName>
    </submittedName>
</protein>
<evidence type="ECO:0000313" key="4">
    <source>
        <dbReference type="Proteomes" id="UP000008792"/>
    </source>
</evidence>
<dbReference type="InParanoid" id="B4LTG2"/>
<feature type="region of interest" description="Disordered" evidence="1">
    <location>
        <begin position="59"/>
        <end position="227"/>
    </location>
</feature>
<evidence type="ECO:0000256" key="2">
    <source>
        <dbReference type="SAM" id="Phobius"/>
    </source>
</evidence>
<organism evidence="3 4">
    <name type="scientific">Drosophila virilis</name>
    <name type="common">Fruit fly</name>
    <dbReference type="NCBI Taxonomy" id="7244"/>
    <lineage>
        <taxon>Eukaryota</taxon>
        <taxon>Metazoa</taxon>
        <taxon>Ecdysozoa</taxon>
        <taxon>Arthropoda</taxon>
        <taxon>Hexapoda</taxon>
        <taxon>Insecta</taxon>
        <taxon>Pterygota</taxon>
        <taxon>Neoptera</taxon>
        <taxon>Endopterygota</taxon>
        <taxon>Diptera</taxon>
        <taxon>Brachycera</taxon>
        <taxon>Muscomorpha</taxon>
        <taxon>Ephydroidea</taxon>
        <taxon>Drosophilidae</taxon>
        <taxon>Drosophila</taxon>
    </lineage>
</organism>
<feature type="compositionally biased region" description="Basic and acidic residues" evidence="1">
    <location>
        <begin position="62"/>
        <end position="76"/>
    </location>
</feature>
<evidence type="ECO:0000313" key="3">
    <source>
        <dbReference type="EMBL" id="EDW63932.2"/>
    </source>
</evidence>
<feature type="compositionally biased region" description="Polar residues" evidence="1">
    <location>
        <begin position="161"/>
        <end position="175"/>
    </location>
</feature>
<feature type="compositionally biased region" description="Basic and acidic residues" evidence="1">
    <location>
        <begin position="97"/>
        <end position="109"/>
    </location>
</feature>
<dbReference type="EMBL" id="CH940649">
    <property type="protein sequence ID" value="EDW63932.2"/>
    <property type="molecule type" value="Genomic_DNA"/>
</dbReference>
<dbReference type="eggNOG" id="KOG1565">
    <property type="taxonomic scope" value="Eukaryota"/>
</dbReference>
<dbReference type="OrthoDB" id="7870931at2759"/>
<dbReference type="STRING" id="7244.B4LTG2"/>
<gene>
    <name evidence="3" type="primary">Dvir\GJ10477</name>
    <name evidence="3" type="ORF">Dvir_GJ10477</name>
</gene>
<feature type="compositionally biased region" description="Basic residues" evidence="1">
    <location>
        <begin position="146"/>
        <end position="155"/>
    </location>
</feature>
<proteinExistence type="predicted"/>
<feature type="compositionally biased region" description="Low complexity" evidence="1">
    <location>
        <begin position="176"/>
        <end position="221"/>
    </location>
</feature>
<keyword evidence="2" id="KW-0812">Transmembrane</keyword>
<dbReference type="FunCoup" id="B4LTG2">
    <property type="interactions" value="47"/>
</dbReference>